<gene>
    <name evidence="1" type="ORF">J2S42_003339</name>
</gene>
<evidence type="ECO:0000313" key="1">
    <source>
        <dbReference type="EMBL" id="MDQ0366670.1"/>
    </source>
</evidence>
<reference evidence="1 2" key="1">
    <citation type="submission" date="2023-07" db="EMBL/GenBank/DDBJ databases">
        <title>Sequencing the genomes of 1000 actinobacteria strains.</title>
        <authorList>
            <person name="Klenk H.-P."/>
        </authorList>
    </citation>
    <scope>NUCLEOTIDE SEQUENCE [LARGE SCALE GENOMIC DNA]</scope>
    <source>
        <strain evidence="1 2">DSM 44709</strain>
    </source>
</reference>
<accession>A0AAE3W1A6</accession>
<name>A0AAE3W1A6_9ACTN</name>
<comment type="caution">
    <text evidence="1">The sequence shown here is derived from an EMBL/GenBank/DDBJ whole genome shotgun (WGS) entry which is preliminary data.</text>
</comment>
<keyword evidence="2" id="KW-1185">Reference proteome</keyword>
<dbReference type="EMBL" id="JAUSUZ010000001">
    <property type="protein sequence ID" value="MDQ0366670.1"/>
    <property type="molecule type" value="Genomic_DNA"/>
</dbReference>
<organism evidence="1 2">
    <name type="scientific">Catenuloplanes indicus</name>
    <dbReference type="NCBI Taxonomy" id="137267"/>
    <lineage>
        <taxon>Bacteria</taxon>
        <taxon>Bacillati</taxon>
        <taxon>Actinomycetota</taxon>
        <taxon>Actinomycetes</taxon>
        <taxon>Micromonosporales</taxon>
        <taxon>Micromonosporaceae</taxon>
        <taxon>Catenuloplanes</taxon>
    </lineage>
</organism>
<protein>
    <submittedName>
        <fullName evidence="1">Uncharacterized protein</fullName>
    </submittedName>
</protein>
<evidence type="ECO:0000313" key="2">
    <source>
        <dbReference type="Proteomes" id="UP001240236"/>
    </source>
</evidence>
<dbReference type="AlphaFoldDB" id="A0AAE3W1A6"/>
<dbReference type="Proteomes" id="UP001240236">
    <property type="component" value="Unassembled WGS sequence"/>
</dbReference>
<sequence>MDEFGLVGAMAEAVVEVRDEDGDLAALQIVLEDGSALLCTVWTDWSLRTDRRPDAALPDYLWPPESYTRQPVTGGGRRIVALRPETDEAGERFGLEVEFEGGHRIAARSVGGELALT</sequence>
<proteinExistence type="predicted"/>
<dbReference type="RefSeq" id="WP_307240172.1">
    <property type="nucleotide sequence ID" value="NZ_JAUSUZ010000001.1"/>
</dbReference>